<proteinExistence type="evidence at protein level"/>
<reference evidence="9 11" key="2">
    <citation type="journal article" date="2009" name="PLoS Biol.">
        <title>Lineage-specific biology revealed by a finished genome assembly of the mouse.</title>
        <authorList>
            <consortium name="Mouse Genome Sequencing Consortium"/>
            <person name="Church D.M."/>
            <person name="Goodstadt L."/>
            <person name="Hillier L.W."/>
            <person name="Zody M.C."/>
            <person name="Goldstein S."/>
            <person name="She X."/>
            <person name="Bult C.J."/>
            <person name="Agarwala R."/>
            <person name="Cherry J.L."/>
            <person name="DiCuccio M."/>
            <person name="Hlavina W."/>
            <person name="Kapustin Y."/>
            <person name="Meric P."/>
            <person name="Maglott D."/>
            <person name="Birtle Z."/>
            <person name="Marques A.C."/>
            <person name="Graves T."/>
            <person name="Zhou S."/>
            <person name="Teague B."/>
            <person name="Potamousis K."/>
            <person name="Churas C."/>
            <person name="Place M."/>
            <person name="Herschleb J."/>
            <person name="Runnheim R."/>
            <person name="Forrest D."/>
            <person name="Amos-Landgraf J."/>
            <person name="Schwartz D.C."/>
            <person name="Cheng Z."/>
            <person name="Lindblad-Toh K."/>
            <person name="Eichler E.E."/>
            <person name="Ponting C.P."/>
        </authorList>
    </citation>
    <scope>NUCLEOTIDE SEQUENCE [LARGE SCALE GENOMIC DNA]</scope>
    <source>
        <strain evidence="9 11">C57BL/6J</strain>
    </source>
</reference>
<dbReference type="VEuPathDB" id="HostDB:ENSMUSG00000091649"/>
<name>B4XVQ1_MOUSE</name>
<dbReference type="PANTHER" id="PTHR12420:SF4">
    <property type="entry name" value="PHD FINGER PROTEIN 11"/>
    <property type="match status" value="1"/>
</dbReference>
<keyword evidence="11" id="KW-1185">Reference proteome</keyword>
<dbReference type="KEGG" id="mmu:236451"/>
<dbReference type="PROSITE" id="PS51805">
    <property type="entry name" value="EPHD"/>
    <property type="match status" value="1"/>
</dbReference>
<organism evidence="8">
    <name type="scientific">Mus musculus</name>
    <name type="common">Mouse</name>
    <dbReference type="NCBI Taxonomy" id="10090"/>
    <lineage>
        <taxon>Eukaryota</taxon>
        <taxon>Metazoa</taxon>
        <taxon>Chordata</taxon>
        <taxon>Craniata</taxon>
        <taxon>Vertebrata</taxon>
        <taxon>Euteleostomi</taxon>
        <taxon>Mammalia</taxon>
        <taxon>Eutheria</taxon>
        <taxon>Euarchontoglires</taxon>
        <taxon>Glires</taxon>
        <taxon>Rodentia</taxon>
        <taxon>Myomorpha</taxon>
        <taxon>Muroidea</taxon>
        <taxon>Muridae</taxon>
        <taxon>Murinae</taxon>
        <taxon>Mus</taxon>
        <taxon>Mus</taxon>
    </lineage>
</organism>
<dbReference type="HOGENOM" id="CLU_076108_0_0_1"/>
<dbReference type="AlphaFoldDB" id="B4XVQ1"/>
<keyword evidence="12" id="KW-1267">Proteomics identification</keyword>
<keyword evidence="4" id="KW-0862">Zinc</keyword>
<dbReference type="CTD" id="236451"/>
<reference evidence="8" key="1">
    <citation type="submission" date="2007-09" db="EMBL/GenBank/DDBJ databases">
        <title>Conserved transcription-mediated gene fusion at the Setdb2-Phf11 locus.</title>
        <authorList>
            <person name="Flynn E.K."/>
            <person name="Symer D.E."/>
        </authorList>
    </citation>
    <scope>NUCLEOTIDE SEQUENCE</scope>
    <source>
        <tissue evidence="8">Thymus</tissue>
    </source>
</reference>
<accession>B4XVQ1</accession>
<dbReference type="GeneID" id="236451"/>
<dbReference type="GO" id="GO:0031965">
    <property type="term" value="C:nuclear membrane"/>
    <property type="evidence" value="ECO:0000266"/>
    <property type="project" value="GO_Central"/>
</dbReference>
<keyword evidence="3" id="KW-0863">Zinc-finger</keyword>
<dbReference type="BioGRID-ORCS" id="236451">
    <property type="hits" value="2 hits in 58 CRISPR screens"/>
</dbReference>
<dbReference type="RefSeq" id="NP_001157799.1">
    <property type="nucleotide sequence ID" value="NM_001164327.1"/>
</dbReference>
<dbReference type="FunFam" id="3.30.40.10:FF:000425">
    <property type="entry name" value="PHD finger protein 11"/>
    <property type="match status" value="1"/>
</dbReference>
<dbReference type="GO" id="GO:0008270">
    <property type="term" value="F:zinc ion binding"/>
    <property type="evidence" value="ECO:0007669"/>
    <property type="project" value="UniProtKB-KW"/>
</dbReference>
<evidence type="ECO:0000313" key="9">
    <source>
        <dbReference type="Ensembl" id="ENSMUSP00000127857.2"/>
    </source>
</evidence>
<sequence>MDQEKPGCSNPVPNGDCPIIEKMEKRTCALCPEGHEWSQIYFSPSGNIVAHENCLLYSSGLVESEAPDLPNTIRNFDVKSVKKEIGRGRRLKCSFCKNKGATMGCDLQSCTKNYHLSCAMEDHAILQVDEDHGTYKLFCQKHAPEAQEPTQRDATVKAPFLKKCQEAGLLNVLLEYILEKMDLIHGRLLDETASESDYEGIETLLFESGLFEDTLIQFQEVIKSKACEWEERQRLMKQQLEALADLQQSLCSYQENGDLDCSSSTSGSLLPPEDHQ</sequence>
<evidence type="ECO:0000256" key="5">
    <source>
        <dbReference type="ARBA" id="ARBA00023242"/>
    </source>
</evidence>
<dbReference type="UCSC" id="uc011zml.1">
    <property type="organism name" value="mouse"/>
</dbReference>
<evidence type="ECO:0007829" key="12">
    <source>
        <dbReference type="ProteomicsDB" id="B4XVQ1"/>
    </source>
</evidence>
<evidence type="ECO:0000256" key="6">
    <source>
        <dbReference type="ARBA" id="ARBA00077951"/>
    </source>
</evidence>
<dbReference type="GeneTree" id="ENSGT00950000182865"/>
<dbReference type="InterPro" id="IPR013083">
    <property type="entry name" value="Znf_RING/FYVE/PHD"/>
</dbReference>
<dbReference type="GO" id="GO:0005634">
    <property type="term" value="C:nucleus"/>
    <property type="evidence" value="ECO:0000318"/>
    <property type="project" value="GO_Central"/>
</dbReference>
<protein>
    <recommendedName>
        <fullName evidence="6">PHD finger protein 11-like</fullName>
    </recommendedName>
</protein>
<evidence type="ECO:0000259" key="7">
    <source>
        <dbReference type="PROSITE" id="PS51805"/>
    </source>
</evidence>
<dbReference type="GO" id="GO:0005654">
    <property type="term" value="C:nucleoplasm"/>
    <property type="evidence" value="ECO:0000266"/>
    <property type="project" value="GO_Central"/>
</dbReference>
<evidence type="ECO:0000256" key="4">
    <source>
        <dbReference type="ARBA" id="ARBA00022833"/>
    </source>
</evidence>
<evidence type="ECO:0000256" key="2">
    <source>
        <dbReference type="ARBA" id="ARBA00022723"/>
    </source>
</evidence>
<dbReference type="SMR" id="B4XVQ1"/>
<keyword evidence="5" id="KW-0539">Nucleus</keyword>
<dbReference type="Pfam" id="PF13771">
    <property type="entry name" value="zf-HC5HC2H"/>
    <property type="match status" value="1"/>
</dbReference>
<dbReference type="AGR" id="MGI:3645789"/>
<dbReference type="InterPro" id="IPR051188">
    <property type="entry name" value="PHD-type_Zinc_Finger"/>
</dbReference>
<dbReference type="Gene3D" id="3.30.40.10">
    <property type="entry name" value="Zinc/RING finger domain, C3HC4 (zinc finger)"/>
    <property type="match status" value="1"/>
</dbReference>
<dbReference type="MGI" id="MGI:3645789">
    <property type="gene designation" value="Phf11b"/>
</dbReference>
<reference evidence="9" key="3">
    <citation type="journal article" date="2011" name="PLoS Biol.">
        <title>Modernizing reference genome assemblies.</title>
        <authorList>
            <person name="Church D.M."/>
            <person name="Schneider V.A."/>
            <person name="Graves T."/>
            <person name="Auger K."/>
            <person name="Cunningham F."/>
            <person name="Bouk N."/>
            <person name="Chen H.C."/>
            <person name="Agarwala R."/>
            <person name="McLaren W.M."/>
            <person name="Ritchie G.R."/>
            <person name="Albracht D."/>
            <person name="Kremitzki M."/>
            <person name="Rock S."/>
            <person name="Kotkiewicz H."/>
            <person name="Kremitzki C."/>
            <person name="Wollam A."/>
            <person name="Trani L."/>
            <person name="Fulton L."/>
            <person name="Fulton R."/>
            <person name="Matthews L."/>
            <person name="Whitehead S."/>
            <person name="Chow W."/>
            <person name="Torrance J."/>
            <person name="Dunn M."/>
            <person name="Harden G."/>
            <person name="Threadgold G."/>
            <person name="Wood J."/>
            <person name="Collins J."/>
            <person name="Heath P."/>
            <person name="Griffiths G."/>
            <person name="Pelan S."/>
            <person name="Grafham D."/>
            <person name="Eichler E.E."/>
            <person name="Weinstock G."/>
            <person name="Mardis E.R."/>
            <person name="Wilson R.K."/>
            <person name="Howe K."/>
            <person name="Flicek P."/>
            <person name="Hubbard T."/>
        </authorList>
    </citation>
    <scope>NUCLEOTIDE SEQUENCE [LARGE SCALE GENOMIC DNA]</scope>
    <source>
        <strain evidence="9">C57BL/6J</strain>
    </source>
</reference>
<dbReference type="STRING" id="10090.ENSMUSP00000127857"/>
<evidence type="ECO:0000256" key="1">
    <source>
        <dbReference type="ARBA" id="ARBA00004123"/>
    </source>
</evidence>
<dbReference type="Bgee" id="ENSMUSG00000091649">
    <property type="expression patterns" value="Expressed in spleen and 41 other cell types or tissues"/>
</dbReference>
<evidence type="ECO:0000313" key="10">
    <source>
        <dbReference type="MGI" id="MGI:3645789"/>
    </source>
</evidence>
<comment type="subcellular location">
    <subcellularLocation>
        <location evidence="1">Nucleus</location>
    </subcellularLocation>
</comment>
<dbReference type="InterPro" id="IPR034732">
    <property type="entry name" value="EPHD"/>
</dbReference>
<gene>
    <name evidence="9 10" type="primary">Phf11b</name>
    <name evidence="10" type="synonym">EG628705</name>
    <name evidence="10" type="synonym">Gm4902</name>
    <name evidence="8" type="synonym">Phf11-3</name>
</gene>
<dbReference type="eggNOG" id="KOG1084">
    <property type="taxonomic scope" value="Eukaryota"/>
</dbReference>
<dbReference type="Ensembl" id="ENSMUST00000166121.4">
    <property type="protein sequence ID" value="ENSMUSP00000127857.2"/>
    <property type="gene ID" value="ENSMUSG00000091649.4"/>
</dbReference>
<dbReference type="OrthoDB" id="2384350at2759"/>
<feature type="domain" description="PHD-type" evidence="7">
    <location>
        <begin position="25"/>
        <end position="143"/>
    </location>
</feature>
<dbReference type="EMBL" id="EU155108">
    <property type="protein sequence ID" value="ABY55494.1"/>
    <property type="molecule type" value="mRNA"/>
</dbReference>
<dbReference type="OMA" id="QSEERWW"/>
<evidence type="ECO:0000313" key="11">
    <source>
        <dbReference type="Proteomes" id="UP000000589"/>
    </source>
</evidence>
<dbReference type="PANTHER" id="PTHR12420">
    <property type="entry name" value="PHD FINGER PROTEIN"/>
    <property type="match status" value="1"/>
</dbReference>
<dbReference type="PaxDb" id="10090-ENSMUSP00000127857"/>
<keyword evidence="2" id="KW-0479">Metal-binding</keyword>
<dbReference type="Proteomes" id="UP000000589">
    <property type="component" value="Chromosome 14"/>
</dbReference>
<reference evidence="9" key="4">
    <citation type="submission" date="2025-05" db="UniProtKB">
        <authorList>
            <consortium name="Ensembl"/>
        </authorList>
    </citation>
    <scope>IDENTIFICATION</scope>
    <source>
        <strain evidence="9">C57BL/6J</strain>
    </source>
</reference>
<evidence type="ECO:0000313" key="8">
    <source>
        <dbReference type="EMBL" id="ABY55494.1"/>
    </source>
</evidence>
<dbReference type="ProteomicsDB" id="342867"/>
<evidence type="ECO:0000256" key="3">
    <source>
        <dbReference type="ARBA" id="ARBA00022771"/>
    </source>
</evidence>